<evidence type="ECO:0000256" key="5">
    <source>
        <dbReference type="ARBA" id="ARBA00023004"/>
    </source>
</evidence>
<dbReference type="AlphaFoldDB" id="A0A1Y3PUZ8"/>
<comment type="caution">
    <text evidence="8">The sequence shown here is derived from an EMBL/GenBank/DDBJ whole genome shotgun (WGS) entry which is preliminary data.</text>
</comment>
<keyword evidence="5" id="KW-0408">Iron</keyword>
<dbReference type="PROSITE" id="PS51831">
    <property type="entry name" value="HD"/>
    <property type="match status" value="1"/>
</dbReference>
<evidence type="ECO:0000256" key="6">
    <source>
        <dbReference type="ARBA" id="ARBA00049417"/>
    </source>
</evidence>
<dbReference type="GO" id="GO:0046872">
    <property type="term" value="F:metal ion binding"/>
    <property type="evidence" value="ECO:0007669"/>
    <property type="project" value="UniProtKB-KW"/>
</dbReference>
<dbReference type="InterPro" id="IPR005249">
    <property type="entry name" value="YqeK"/>
</dbReference>
<organism evidence="8 9">
    <name type="scientific">Bacillus thermozeamaize</name>
    <dbReference type="NCBI Taxonomy" id="230954"/>
    <lineage>
        <taxon>Bacteria</taxon>
        <taxon>Bacillati</taxon>
        <taxon>Bacillota</taxon>
        <taxon>Bacilli</taxon>
        <taxon>Bacillales</taxon>
        <taxon>Bacillaceae</taxon>
        <taxon>Bacillus</taxon>
    </lineage>
</organism>
<name>A0A1Y3PUZ8_9BACI</name>
<sequence>MERAELIEAVRKVLTEHRFRHTLGVAETAKRLAARYGADVEKAEIAGILHDYAKFWPASKMREVILQEPDLPDDLLDYDQELWHAPVGSVAIRRELGIADPEIVDAVRYHTSGRVAMSPLEKVVCLADYIEPNRNFPGVDEIRALAEEDLDRALATAFGGTIQFLIRHRKRVYPLTLLAYNDLLHHVEAKEAR</sequence>
<dbReference type="SUPFAM" id="SSF109604">
    <property type="entry name" value="HD-domain/PDEase-like"/>
    <property type="match status" value="1"/>
</dbReference>
<dbReference type="EC" id="3.6.1.41" evidence="1"/>
<reference evidence="9" key="1">
    <citation type="submission" date="2016-06" db="EMBL/GenBank/DDBJ databases">
        <authorList>
            <person name="Nascimento L."/>
            <person name="Pereira R.V."/>
            <person name="Martins L.F."/>
            <person name="Quaggio R.B."/>
            <person name="Silva A.M."/>
            <person name="Setubal J.C."/>
        </authorList>
    </citation>
    <scope>NUCLEOTIDE SEQUENCE [LARGE SCALE GENOMIC DNA]</scope>
</reference>
<dbReference type="SMART" id="SM00471">
    <property type="entry name" value="HDc"/>
    <property type="match status" value="1"/>
</dbReference>
<evidence type="ECO:0000313" key="8">
    <source>
        <dbReference type="EMBL" id="OUM88159.1"/>
    </source>
</evidence>
<dbReference type="GO" id="GO:0000166">
    <property type="term" value="F:nucleotide binding"/>
    <property type="evidence" value="ECO:0007669"/>
    <property type="project" value="UniProtKB-KW"/>
</dbReference>
<keyword evidence="3" id="KW-0547">Nucleotide-binding</keyword>
<accession>A0A1Y3PUZ8</accession>
<dbReference type="Gene3D" id="1.10.3210.10">
    <property type="entry name" value="Hypothetical protein af1432"/>
    <property type="match status" value="1"/>
</dbReference>
<dbReference type="PANTHER" id="PTHR35795:SF1">
    <property type="entry name" value="BIS(5'-NUCLEOSYL)-TETRAPHOSPHATASE, SYMMETRICAL"/>
    <property type="match status" value="1"/>
</dbReference>
<evidence type="ECO:0000256" key="3">
    <source>
        <dbReference type="ARBA" id="ARBA00022741"/>
    </source>
</evidence>
<evidence type="ECO:0000313" key="9">
    <source>
        <dbReference type="Proteomes" id="UP000196475"/>
    </source>
</evidence>
<dbReference type="Proteomes" id="UP000196475">
    <property type="component" value="Unassembled WGS sequence"/>
</dbReference>
<evidence type="ECO:0000256" key="4">
    <source>
        <dbReference type="ARBA" id="ARBA00022801"/>
    </source>
</evidence>
<feature type="domain" description="HD" evidence="7">
    <location>
        <begin position="18"/>
        <end position="133"/>
    </location>
</feature>
<evidence type="ECO:0000256" key="1">
    <source>
        <dbReference type="ARBA" id="ARBA00012506"/>
    </source>
</evidence>
<keyword evidence="4 8" id="KW-0378">Hydrolase</keyword>
<dbReference type="EMBL" id="LZRT01000065">
    <property type="protein sequence ID" value="OUM88159.1"/>
    <property type="molecule type" value="Genomic_DNA"/>
</dbReference>
<proteinExistence type="predicted"/>
<evidence type="ECO:0000256" key="2">
    <source>
        <dbReference type="ARBA" id="ARBA00022723"/>
    </source>
</evidence>
<keyword evidence="2" id="KW-0479">Metal-binding</keyword>
<dbReference type="CDD" id="cd00077">
    <property type="entry name" value="HDc"/>
    <property type="match status" value="1"/>
</dbReference>
<gene>
    <name evidence="8" type="ORF">BAA01_08640</name>
</gene>
<protein>
    <recommendedName>
        <fullName evidence="1">bis(5'-nucleosyl)-tetraphosphatase (symmetrical)</fullName>
        <ecNumber evidence="1">3.6.1.41</ecNumber>
    </recommendedName>
</protein>
<dbReference type="Pfam" id="PF01966">
    <property type="entry name" value="HD"/>
    <property type="match status" value="1"/>
</dbReference>
<dbReference type="InterPro" id="IPR051094">
    <property type="entry name" value="Diverse_Catalytic_Enzymes"/>
</dbReference>
<dbReference type="NCBIfam" id="TIGR00488">
    <property type="entry name" value="bis(5'-nucleosyl)-tetraphosphatase (symmetrical) YqeK"/>
    <property type="match status" value="1"/>
</dbReference>
<dbReference type="InterPro" id="IPR003607">
    <property type="entry name" value="HD/PDEase_dom"/>
</dbReference>
<evidence type="ECO:0000259" key="7">
    <source>
        <dbReference type="PROSITE" id="PS51831"/>
    </source>
</evidence>
<dbReference type="GO" id="GO:0008803">
    <property type="term" value="F:bis(5'-nucleosyl)-tetraphosphatase (symmetrical) activity"/>
    <property type="evidence" value="ECO:0007669"/>
    <property type="project" value="UniProtKB-EC"/>
</dbReference>
<dbReference type="PANTHER" id="PTHR35795">
    <property type="entry name" value="SLR1885 PROTEIN"/>
    <property type="match status" value="1"/>
</dbReference>
<dbReference type="InterPro" id="IPR006674">
    <property type="entry name" value="HD_domain"/>
</dbReference>
<comment type="catalytic activity">
    <reaction evidence="6">
        <text>P(1),P(4)-bis(5'-adenosyl) tetraphosphate + H2O = 2 ADP + 2 H(+)</text>
        <dbReference type="Rhea" id="RHEA:24252"/>
        <dbReference type="ChEBI" id="CHEBI:15377"/>
        <dbReference type="ChEBI" id="CHEBI:15378"/>
        <dbReference type="ChEBI" id="CHEBI:58141"/>
        <dbReference type="ChEBI" id="CHEBI:456216"/>
        <dbReference type="EC" id="3.6.1.41"/>
    </reaction>
</comment>